<reference evidence="2 3" key="1">
    <citation type="journal article" date="2019" name="Nat. Ecol. Evol.">
        <title>Megaphylogeny resolves global patterns of mushroom evolution.</title>
        <authorList>
            <person name="Varga T."/>
            <person name="Krizsan K."/>
            <person name="Foldi C."/>
            <person name="Dima B."/>
            <person name="Sanchez-Garcia M."/>
            <person name="Sanchez-Ramirez S."/>
            <person name="Szollosi G.J."/>
            <person name="Szarkandi J.G."/>
            <person name="Papp V."/>
            <person name="Albert L."/>
            <person name="Andreopoulos W."/>
            <person name="Angelini C."/>
            <person name="Antonin V."/>
            <person name="Barry K.W."/>
            <person name="Bougher N.L."/>
            <person name="Buchanan P."/>
            <person name="Buyck B."/>
            <person name="Bense V."/>
            <person name="Catcheside P."/>
            <person name="Chovatia M."/>
            <person name="Cooper J."/>
            <person name="Damon W."/>
            <person name="Desjardin D."/>
            <person name="Finy P."/>
            <person name="Geml J."/>
            <person name="Haridas S."/>
            <person name="Hughes K."/>
            <person name="Justo A."/>
            <person name="Karasinski D."/>
            <person name="Kautmanova I."/>
            <person name="Kiss B."/>
            <person name="Kocsube S."/>
            <person name="Kotiranta H."/>
            <person name="LaButti K.M."/>
            <person name="Lechner B.E."/>
            <person name="Liimatainen K."/>
            <person name="Lipzen A."/>
            <person name="Lukacs Z."/>
            <person name="Mihaltcheva S."/>
            <person name="Morgado L.N."/>
            <person name="Niskanen T."/>
            <person name="Noordeloos M.E."/>
            <person name="Ohm R.A."/>
            <person name="Ortiz-Santana B."/>
            <person name="Ovrebo C."/>
            <person name="Racz N."/>
            <person name="Riley R."/>
            <person name="Savchenko A."/>
            <person name="Shiryaev A."/>
            <person name="Soop K."/>
            <person name="Spirin V."/>
            <person name="Szebenyi C."/>
            <person name="Tomsovsky M."/>
            <person name="Tulloss R.E."/>
            <person name="Uehling J."/>
            <person name="Grigoriev I.V."/>
            <person name="Vagvolgyi C."/>
            <person name="Papp T."/>
            <person name="Martin F.M."/>
            <person name="Miettinen O."/>
            <person name="Hibbett D.S."/>
            <person name="Nagy L.G."/>
        </authorList>
    </citation>
    <scope>NUCLEOTIDE SEQUENCE [LARGE SCALE GENOMIC DNA]</scope>
    <source>
        <strain evidence="2 3">CBS 962.96</strain>
    </source>
</reference>
<sequence>MDPAWFPWKDRITCSLDILMHLPRSVFSEKQLDLFLWLLNINKLPAEIPSVDSMKALNEKLQKLYGVNSIRKQGALGHVYYVNDLAQIIAQEMANPQVREHLKFYPEDSGKKLSEARQAKRWLEEIPDDLLTPMARIHGQDFYIHEPAMLKDTTCCIPVRWFERGNNLYAKCWRMEPVVSDHTRGWNVIRCVDFEVPASSLLKNFVEFQDDAHLYGIPSPTILLREYDADGILIGDWTHTNPIDGNRWRKLAGGHRVVSFAMWMYCDDTSGNLSKKWNKHNSFLFTPAGLPREESQREYNVHFLCTSNLAPPLEMLDGIVDQLELADENGIWAWDCKENEPVLVLPFVLALLGDNPMQSEFAGHIGLRGKYFCRICWVHGSDTNEAVPGESNVSPQPSEIDSETGSTRAPSPSSGVPTQKKGKKKFKETIEQMRDRVTSFIKTGRLRSKSETEGYLSSYMTEAKKLYTKTKIKKLRTETGLKDTFQDFFIERLFRASEGKGASADVKRRALEDVISTLPPDPKTTSPVWRIKGLDPHRDTPVEILHVILLGFLKYMWRDLVQNQFKKNDSRRELLVARLKSVDTTGLNIAKITEDTLVKYAGSLTGRDFRVIAQVVPAIIHDLKLDDACRETWLALCKLVPLVWQPEIPDIDEHIRILQHEIDHFLLCATRWTCRWFNKPKFHIFVHLPFHIRRFGPAILFATEAFESFNAVIRQKSVHSNRQAPSRDIARAFAQGNRIRHLLSKGLFVLAKDSSNRPAFSVDPRDWVTVGIEPRSMVASPSTMSKYLGIEYKKRPGSCTIPKEYDKLVFSQTVTGQKFPNSEKYPSRSRLYSRFIRASHISIVEDNGKECPIGAHVVVRDPLDQSTYVACLLEVLQEVGSMSQQSGQASSILVRMANVSNEAVAYRMPRIIYTDIHRLVAAKVSLKCQSLVY</sequence>
<keyword evidence="3" id="KW-1185">Reference proteome</keyword>
<protein>
    <submittedName>
        <fullName evidence="2">Uncharacterized protein</fullName>
    </submittedName>
</protein>
<accession>A0A4S8KVJ1</accession>
<dbReference type="PANTHER" id="PTHR31912:SF34">
    <property type="entry name" value="NOTOCHORD-RELATED PROTEIN"/>
    <property type="match status" value="1"/>
</dbReference>
<dbReference type="Proteomes" id="UP000297245">
    <property type="component" value="Unassembled WGS sequence"/>
</dbReference>
<evidence type="ECO:0000313" key="3">
    <source>
        <dbReference type="Proteomes" id="UP000297245"/>
    </source>
</evidence>
<evidence type="ECO:0000256" key="1">
    <source>
        <dbReference type="SAM" id="MobiDB-lite"/>
    </source>
</evidence>
<dbReference type="AlphaFoldDB" id="A0A4S8KVJ1"/>
<organism evidence="2 3">
    <name type="scientific">Dendrothele bispora (strain CBS 962.96)</name>
    <dbReference type="NCBI Taxonomy" id="1314807"/>
    <lineage>
        <taxon>Eukaryota</taxon>
        <taxon>Fungi</taxon>
        <taxon>Dikarya</taxon>
        <taxon>Basidiomycota</taxon>
        <taxon>Agaricomycotina</taxon>
        <taxon>Agaricomycetes</taxon>
        <taxon>Agaricomycetidae</taxon>
        <taxon>Agaricales</taxon>
        <taxon>Agaricales incertae sedis</taxon>
        <taxon>Dendrothele</taxon>
    </lineage>
</organism>
<gene>
    <name evidence="2" type="ORF">K435DRAFT_768683</name>
</gene>
<evidence type="ECO:0000313" key="2">
    <source>
        <dbReference type="EMBL" id="THU79508.1"/>
    </source>
</evidence>
<dbReference type="PANTHER" id="PTHR31912">
    <property type="entry name" value="IP13529P"/>
    <property type="match status" value="1"/>
</dbReference>
<feature type="region of interest" description="Disordered" evidence="1">
    <location>
        <begin position="386"/>
        <end position="427"/>
    </location>
</feature>
<feature type="compositionally biased region" description="Polar residues" evidence="1">
    <location>
        <begin position="391"/>
        <end position="417"/>
    </location>
</feature>
<name>A0A4S8KVJ1_DENBC</name>
<proteinExistence type="predicted"/>
<dbReference type="OrthoDB" id="2246127at2759"/>
<dbReference type="EMBL" id="ML180017">
    <property type="protein sequence ID" value="THU79508.1"/>
    <property type="molecule type" value="Genomic_DNA"/>
</dbReference>